<dbReference type="EMBL" id="CACVKT020003293">
    <property type="protein sequence ID" value="CAC5382934.1"/>
    <property type="molecule type" value="Genomic_DNA"/>
</dbReference>
<keyword evidence="2" id="KW-1185">Reference proteome</keyword>
<organism evidence="1 2">
    <name type="scientific">Mytilus coruscus</name>
    <name type="common">Sea mussel</name>
    <dbReference type="NCBI Taxonomy" id="42192"/>
    <lineage>
        <taxon>Eukaryota</taxon>
        <taxon>Metazoa</taxon>
        <taxon>Spiralia</taxon>
        <taxon>Lophotrochozoa</taxon>
        <taxon>Mollusca</taxon>
        <taxon>Bivalvia</taxon>
        <taxon>Autobranchia</taxon>
        <taxon>Pteriomorphia</taxon>
        <taxon>Mytilida</taxon>
        <taxon>Mytiloidea</taxon>
        <taxon>Mytilidae</taxon>
        <taxon>Mytilinae</taxon>
        <taxon>Mytilus</taxon>
    </lineage>
</organism>
<protein>
    <submittedName>
        <fullName evidence="1">Uncharacterized protein</fullName>
    </submittedName>
</protein>
<reference evidence="1 2" key="1">
    <citation type="submission" date="2020-06" db="EMBL/GenBank/DDBJ databases">
        <authorList>
            <person name="Li R."/>
            <person name="Bekaert M."/>
        </authorList>
    </citation>
    <scope>NUCLEOTIDE SEQUENCE [LARGE SCALE GENOMIC DNA]</scope>
    <source>
        <strain evidence="2">wild</strain>
    </source>
</reference>
<dbReference type="OrthoDB" id="6156410at2759"/>
<evidence type="ECO:0000313" key="1">
    <source>
        <dbReference type="EMBL" id="CAC5382934.1"/>
    </source>
</evidence>
<dbReference type="AlphaFoldDB" id="A0A6J8BJ95"/>
<accession>A0A6J8BJ95</accession>
<evidence type="ECO:0000313" key="2">
    <source>
        <dbReference type="Proteomes" id="UP000507470"/>
    </source>
</evidence>
<dbReference type="Proteomes" id="UP000507470">
    <property type="component" value="Unassembled WGS sequence"/>
</dbReference>
<gene>
    <name evidence="1" type="ORF">MCOR_18723</name>
</gene>
<sequence>MDERFGRKEPPHIVRRLLQDLKQDQEESWEEFAERAQELATDGYPDTPDRFVQTLATYAFLKGCVDKRAALTAMDKNLDSLDQKVQHVRSVVANQKVIMGTRRTEIKGVSCMEQNDDNEDQQETSIRAIMKSEEGTYQMNNFEKRLKKTEDDLLETKIMVKKSND</sequence>
<proteinExistence type="predicted"/>
<name>A0A6J8BJ95_MYTCO</name>